<dbReference type="Pfam" id="PF00107">
    <property type="entry name" value="ADH_zinc_N"/>
    <property type="match status" value="1"/>
</dbReference>
<evidence type="ECO:0000313" key="5">
    <source>
        <dbReference type="EMBL" id="MBP2471806.1"/>
    </source>
</evidence>
<evidence type="ECO:0000256" key="1">
    <source>
        <dbReference type="ARBA" id="ARBA00006484"/>
    </source>
</evidence>
<feature type="domain" description="Alcohol dehydrogenase-like C-terminal" evidence="4">
    <location>
        <begin position="163"/>
        <end position="228"/>
    </location>
</feature>
<keyword evidence="2" id="KW-0560">Oxidoreductase</keyword>
<dbReference type="InterPro" id="IPR036291">
    <property type="entry name" value="NAD(P)-bd_dom_sf"/>
</dbReference>
<protein>
    <submittedName>
        <fullName evidence="5">NAD(P)-dependent dehydrogenase (Short-subunit alcohol dehydrogenase family)</fullName>
    </submittedName>
</protein>
<dbReference type="RefSeq" id="WP_245372676.1">
    <property type="nucleotide sequence ID" value="NZ_JAGIOO010000001.1"/>
</dbReference>
<proteinExistence type="inferred from homology"/>
<comment type="caution">
    <text evidence="5">The sequence shown here is derived from an EMBL/GenBank/DDBJ whole genome shotgun (WGS) entry which is preliminary data.</text>
</comment>
<dbReference type="SUPFAM" id="SSF51735">
    <property type="entry name" value="NAD(P)-binding Rossmann-fold domains"/>
    <property type="match status" value="2"/>
</dbReference>
<evidence type="ECO:0000313" key="6">
    <source>
        <dbReference type="Proteomes" id="UP001519363"/>
    </source>
</evidence>
<dbReference type="Gene3D" id="3.90.180.10">
    <property type="entry name" value="Medium-chain alcohol dehydrogenases, catalytic domain"/>
    <property type="match status" value="1"/>
</dbReference>
<dbReference type="Gene3D" id="3.40.50.720">
    <property type="entry name" value="NAD(P)-binding Rossmann-like Domain"/>
    <property type="match status" value="1"/>
</dbReference>
<keyword evidence="6" id="KW-1185">Reference proteome</keyword>
<dbReference type="InterPro" id="IPR002347">
    <property type="entry name" value="SDR_fam"/>
</dbReference>
<dbReference type="PANTHER" id="PTHR44169">
    <property type="entry name" value="NADPH-DEPENDENT 1-ACYLDIHYDROXYACETONE PHOSPHATE REDUCTASE"/>
    <property type="match status" value="1"/>
</dbReference>
<dbReference type="PRINTS" id="PR00081">
    <property type="entry name" value="GDHRDH"/>
</dbReference>
<dbReference type="InterPro" id="IPR013149">
    <property type="entry name" value="ADH-like_C"/>
</dbReference>
<reference evidence="5 6" key="1">
    <citation type="submission" date="2021-03" db="EMBL/GenBank/DDBJ databases">
        <title>Sequencing the genomes of 1000 actinobacteria strains.</title>
        <authorList>
            <person name="Klenk H.-P."/>
        </authorList>
    </citation>
    <scope>NUCLEOTIDE SEQUENCE [LARGE SCALE GENOMIC DNA]</scope>
    <source>
        <strain evidence="5 6">DSM 44580</strain>
    </source>
</reference>
<accession>A0ABS5A5H1</accession>
<sequence>MRANTSVRRPGNSAGRWSSPVSTRGIPGSGRYGAETTAPRRGGEVAQALPLHLRQPHRPGQRDQHVLVAASAPRMVARGAGTIITIGSWTASTRTPFAGLHSASKAAAEQLTRSWAAEFGHHGIRVAGIAPGVTRIRVRALSVNGRDHMVVRGPFDRIPARGLTELGASGVVDPAEVKDRTGGVHKLVDTVGSRTLNQSLAALARGGEVALVSLFSQEPQPLDPMGLFTFLEQHRIHPVLNRVVGKVVIQVP</sequence>
<organism evidence="5 6">
    <name type="scientific">Crossiella equi</name>
    <dbReference type="NCBI Taxonomy" id="130796"/>
    <lineage>
        <taxon>Bacteria</taxon>
        <taxon>Bacillati</taxon>
        <taxon>Actinomycetota</taxon>
        <taxon>Actinomycetes</taxon>
        <taxon>Pseudonocardiales</taxon>
        <taxon>Pseudonocardiaceae</taxon>
        <taxon>Crossiella</taxon>
    </lineage>
</organism>
<evidence type="ECO:0000259" key="4">
    <source>
        <dbReference type="Pfam" id="PF00107"/>
    </source>
</evidence>
<dbReference type="Pfam" id="PF00106">
    <property type="entry name" value="adh_short"/>
    <property type="match status" value="1"/>
</dbReference>
<dbReference type="EMBL" id="JAGIOO010000001">
    <property type="protein sequence ID" value="MBP2471806.1"/>
    <property type="molecule type" value="Genomic_DNA"/>
</dbReference>
<evidence type="ECO:0000256" key="3">
    <source>
        <dbReference type="SAM" id="MobiDB-lite"/>
    </source>
</evidence>
<evidence type="ECO:0000256" key="2">
    <source>
        <dbReference type="ARBA" id="ARBA00023002"/>
    </source>
</evidence>
<gene>
    <name evidence="5" type="ORF">JOF53_000678</name>
</gene>
<name>A0ABS5A5H1_9PSEU</name>
<comment type="similarity">
    <text evidence="1">Belongs to the short-chain dehydrogenases/reductases (SDR) family.</text>
</comment>
<dbReference type="CDD" id="cd05233">
    <property type="entry name" value="SDR_c"/>
    <property type="match status" value="1"/>
</dbReference>
<dbReference type="PANTHER" id="PTHR44169:SF6">
    <property type="entry name" value="NADPH-DEPENDENT 1-ACYLDIHYDROXYACETONE PHOSPHATE REDUCTASE"/>
    <property type="match status" value="1"/>
</dbReference>
<feature type="region of interest" description="Disordered" evidence="3">
    <location>
        <begin position="1"/>
        <end position="41"/>
    </location>
</feature>
<dbReference type="Proteomes" id="UP001519363">
    <property type="component" value="Unassembled WGS sequence"/>
</dbReference>